<organism evidence="8 9">
    <name type="scientific">Phaeodactylum tricornutum (strain CCAP 1055/1)</name>
    <dbReference type="NCBI Taxonomy" id="556484"/>
    <lineage>
        <taxon>Eukaryota</taxon>
        <taxon>Sar</taxon>
        <taxon>Stramenopiles</taxon>
        <taxon>Ochrophyta</taxon>
        <taxon>Bacillariophyta</taxon>
        <taxon>Bacillariophyceae</taxon>
        <taxon>Bacillariophycidae</taxon>
        <taxon>Naviculales</taxon>
        <taxon>Phaeodactylaceae</taxon>
        <taxon>Phaeodactylum</taxon>
    </lineage>
</organism>
<dbReference type="Proteomes" id="UP000000759">
    <property type="component" value="Chromosome 11"/>
</dbReference>
<evidence type="ECO:0000256" key="4">
    <source>
        <dbReference type="ARBA" id="ARBA00022989"/>
    </source>
</evidence>
<feature type="compositionally biased region" description="Low complexity" evidence="6">
    <location>
        <begin position="215"/>
        <end position="228"/>
    </location>
</feature>
<sequence>MDAAVNGAAAVACEACGWAAALCSMLAFGTFGVPIKSKAAVSVDIDPLVFQTYKTFMCFATSWLVLLAGEPFTFTPWGIVSGLFWVPGGTATIFAVKNAGLAIGIGIGSSFIVLVSFIWGIFVFEEAVHSKTGACLAIFSMMLGLLGMSYFSSPESAEAIAADEAQDEPLAWALETTDPGDALVTNAQHSVRLCSGIRYRGLGPGGHETDDNQNSDHSSSNSNPGDPSLLVPDTRQKQLKLTERTEHLSFSDDPESDLEELYVDMDRTTTRESTETELSYVIVCGKKWQRRYLGMVAAMFCGVWGGSIMAPMKFCQSDTKGTHFLLSFSIGASIVNTGMWLVRYGYNVLHYQSCSKAYASLPSFHLHTMWLAGGLSGMLWSIGNFFSLISVFYLGQGVGYPLVQTSIIVSGLWGIFYFKEITGFERISKWLASSLLTIFGILLLGYEHVDE</sequence>
<feature type="transmembrane region" description="Helical" evidence="7">
    <location>
        <begin position="74"/>
        <end position="96"/>
    </location>
</feature>
<proteinExistence type="inferred from homology"/>
<keyword evidence="4 7" id="KW-1133">Transmembrane helix</keyword>
<dbReference type="GeneID" id="7204579"/>
<feature type="transmembrane region" description="Helical" evidence="7">
    <location>
        <begin position="367"/>
        <end position="394"/>
    </location>
</feature>
<feature type="transmembrane region" description="Helical" evidence="7">
    <location>
        <begin position="324"/>
        <end position="346"/>
    </location>
</feature>
<dbReference type="GO" id="GO:0016020">
    <property type="term" value="C:membrane"/>
    <property type="evidence" value="ECO:0007669"/>
    <property type="project" value="UniProtKB-SubCell"/>
</dbReference>
<feature type="transmembrane region" description="Helical" evidence="7">
    <location>
        <begin position="130"/>
        <end position="151"/>
    </location>
</feature>
<feature type="transmembrane region" description="Helical" evidence="7">
    <location>
        <begin position="103"/>
        <end position="124"/>
    </location>
</feature>
<feature type="region of interest" description="Disordered" evidence="6">
    <location>
        <begin position="204"/>
        <end position="231"/>
    </location>
</feature>
<dbReference type="EMBL" id="CP001141">
    <property type="protein sequence ID" value="ACI65291.1"/>
    <property type="molecule type" value="Genomic_DNA"/>
</dbReference>
<keyword evidence="3 7" id="KW-0812">Transmembrane</keyword>
<dbReference type="InterPro" id="IPR010651">
    <property type="entry name" value="Sugar_transport"/>
</dbReference>
<dbReference type="KEGG" id="pti:PHATR_46653"/>
<feature type="transmembrane region" description="Helical" evidence="7">
    <location>
        <begin position="6"/>
        <end position="28"/>
    </location>
</feature>
<dbReference type="eggNOG" id="ENOG502S3ZM">
    <property type="taxonomic scope" value="Eukaryota"/>
</dbReference>
<dbReference type="InterPro" id="IPR012435">
    <property type="entry name" value="TMEM144"/>
</dbReference>
<reference evidence="9" key="2">
    <citation type="submission" date="2008-08" db="EMBL/GenBank/DDBJ databases">
        <authorList>
            <consortium name="Diatom Consortium"/>
            <person name="Grigoriev I."/>
            <person name="Grimwood J."/>
            <person name="Kuo A."/>
            <person name="Otillar R.P."/>
            <person name="Salamov A."/>
            <person name="Detter J.C."/>
            <person name="Lindquist E."/>
            <person name="Shapiro H."/>
            <person name="Lucas S."/>
            <person name="Glavina del Rio T."/>
            <person name="Pitluck S."/>
            <person name="Rokhsar D."/>
            <person name="Bowler C."/>
        </authorList>
    </citation>
    <scope>GENOME REANNOTATION</scope>
    <source>
        <strain evidence="9">CCAP 1055/1</strain>
    </source>
</reference>
<dbReference type="HOGENOM" id="CLU_062943_0_0_1"/>
<dbReference type="Pfam" id="PF07857">
    <property type="entry name" value="TMEM144"/>
    <property type="match status" value="2"/>
</dbReference>
<feature type="transmembrane region" description="Helical" evidence="7">
    <location>
        <begin position="430"/>
        <end position="449"/>
    </location>
</feature>
<dbReference type="OrthoDB" id="426527at2759"/>
<dbReference type="RefSeq" id="XP_002185821.1">
    <property type="nucleotide sequence ID" value="XM_002185785.1"/>
</dbReference>
<evidence type="ECO:0000256" key="3">
    <source>
        <dbReference type="ARBA" id="ARBA00022692"/>
    </source>
</evidence>
<evidence type="ECO:0000313" key="9">
    <source>
        <dbReference type="Proteomes" id="UP000000759"/>
    </source>
</evidence>
<accession>B5Y3C4</accession>
<dbReference type="PaxDb" id="2850-Phatr46653"/>
<evidence type="ECO:0000256" key="6">
    <source>
        <dbReference type="SAM" id="MobiDB-lite"/>
    </source>
</evidence>
<feature type="transmembrane region" description="Helical" evidence="7">
    <location>
        <begin position="292"/>
        <end position="312"/>
    </location>
</feature>
<dbReference type="OMA" id="ILTWGTF"/>
<evidence type="ECO:0000256" key="2">
    <source>
        <dbReference type="ARBA" id="ARBA00005731"/>
    </source>
</evidence>
<evidence type="ECO:0000256" key="7">
    <source>
        <dbReference type="SAM" id="Phobius"/>
    </source>
</evidence>
<dbReference type="PANTHER" id="PTHR16119">
    <property type="entry name" value="TRANSMEMBRANE PROTEIN 144"/>
    <property type="match status" value="1"/>
</dbReference>
<keyword evidence="9" id="KW-1185">Reference proteome</keyword>
<dbReference type="AlphaFoldDB" id="B5Y3C4"/>
<protein>
    <recommendedName>
        <fullName evidence="10">Transmembrane protein</fullName>
    </recommendedName>
</protein>
<dbReference type="GO" id="GO:0015144">
    <property type="term" value="F:carbohydrate transmembrane transporter activity"/>
    <property type="evidence" value="ECO:0007669"/>
    <property type="project" value="InterPro"/>
</dbReference>
<comment type="subcellular location">
    <subcellularLocation>
        <location evidence="1">Membrane</location>
        <topology evidence="1">Multi-pass membrane protein</topology>
    </subcellularLocation>
</comment>
<comment type="similarity">
    <text evidence="2">Belongs to the TMEM144 family.</text>
</comment>
<gene>
    <name evidence="8" type="ORF">PHATR_46653</name>
</gene>
<evidence type="ECO:0000313" key="8">
    <source>
        <dbReference type="EMBL" id="ACI65291.1"/>
    </source>
</evidence>
<evidence type="ECO:0000256" key="5">
    <source>
        <dbReference type="ARBA" id="ARBA00023136"/>
    </source>
</evidence>
<feature type="transmembrane region" description="Helical" evidence="7">
    <location>
        <begin position="400"/>
        <end position="418"/>
    </location>
</feature>
<evidence type="ECO:0000256" key="1">
    <source>
        <dbReference type="ARBA" id="ARBA00004141"/>
    </source>
</evidence>
<dbReference type="InParanoid" id="B5Y3C4"/>
<reference evidence="8 9" key="1">
    <citation type="journal article" date="2008" name="Nature">
        <title>The Phaeodactylum genome reveals the evolutionary history of diatom genomes.</title>
        <authorList>
            <person name="Bowler C."/>
            <person name="Allen A.E."/>
            <person name="Badger J.H."/>
            <person name="Grimwood J."/>
            <person name="Jabbari K."/>
            <person name="Kuo A."/>
            <person name="Maheswari U."/>
            <person name="Martens C."/>
            <person name="Maumus F."/>
            <person name="Otillar R.P."/>
            <person name="Rayko E."/>
            <person name="Salamov A."/>
            <person name="Vandepoele K."/>
            <person name="Beszteri B."/>
            <person name="Gruber A."/>
            <person name="Heijde M."/>
            <person name="Katinka M."/>
            <person name="Mock T."/>
            <person name="Valentin K."/>
            <person name="Verret F."/>
            <person name="Berges J.A."/>
            <person name="Brownlee C."/>
            <person name="Cadoret J.P."/>
            <person name="Chiovitti A."/>
            <person name="Choi C.J."/>
            <person name="Coesel S."/>
            <person name="De Martino A."/>
            <person name="Detter J.C."/>
            <person name="Durkin C."/>
            <person name="Falciatore A."/>
            <person name="Fournet J."/>
            <person name="Haruta M."/>
            <person name="Huysman M.J."/>
            <person name="Jenkins B.D."/>
            <person name="Jiroutova K."/>
            <person name="Jorgensen R.E."/>
            <person name="Joubert Y."/>
            <person name="Kaplan A."/>
            <person name="Kroger N."/>
            <person name="Kroth P.G."/>
            <person name="La Roche J."/>
            <person name="Lindquist E."/>
            <person name="Lommer M."/>
            <person name="Martin-Jezequel V."/>
            <person name="Lopez P.J."/>
            <person name="Lucas S."/>
            <person name="Mangogna M."/>
            <person name="McGinnis K."/>
            <person name="Medlin L.K."/>
            <person name="Montsant A."/>
            <person name="Oudot-Le Secq M.P."/>
            <person name="Napoli C."/>
            <person name="Obornik M."/>
            <person name="Parker M.S."/>
            <person name="Petit J.L."/>
            <person name="Porcel B.M."/>
            <person name="Poulsen N."/>
            <person name="Robison M."/>
            <person name="Rychlewski L."/>
            <person name="Rynearson T.A."/>
            <person name="Schmutz J."/>
            <person name="Shapiro H."/>
            <person name="Siaut M."/>
            <person name="Stanley M."/>
            <person name="Sussman M.R."/>
            <person name="Taylor A.R."/>
            <person name="Vardi A."/>
            <person name="von Dassow P."/>
            <person name="Vyverman W."/>
            <person name="Willis A."/>
            <person name="Wyrwicz L.S."/>
            <person name="Rokhsar D.S."/>
            <person name="Weissenbach J."/>
            <person name="Armbrust E.V."/>
            <person name="Green B.R."/>
            <person name="Van de Peer Y."/>
            <person name="Grigoriev I.V."/>
        </authorList>
    </citation>
    <scope>NUCLEOTIDE SEQUENCE [LARGE SCALE GENOMIC DNA]</scope>
    <source>
        <strain evidence="8 9">CCAP 1055/1</strain>
    </source>
</reference>
<name>B5Y3C4_PHATC</name>
<dbReference type="PANTHER" id="PTHR16119:SF17">
    <property type="entry name" value="TRANSMEMBRANE PROTEIN 144"/>
    <property type="match status" value="1"/>
</dbReference>
<evidence type="ECO:0008006" key="10">
    <source>
        <dbReference type="Google" id="ProtNLM"/>
    </source>
</evidence>
<keyword evidence="5 7" id="KW-0472">Membrane</keyword>